<dbReference type="CDD" id="cd07377">
    <property type="entry name" value="WHTH_GntR"/>
    <property type="match status" value="1"/>
</dbReference>
<dbReference type="Proteomes" id="UP001306950">
    <property type="component" value="Unassembled WGS sequence"/>
</dbReference>
<dbReference type="PANTHER" id="PTHR38445:SF12">
    <property type="entry name" value="GNTR-FAMILY TRANSCRIPTIONAL REGULATOR"/>
    <property type="match status" value="1"/>
</dbReference>
<gene>
    <name evidence="5" type="ORF">V3851_09905</name>
</gene>
<evidence type="ECO:0000256" key="3">
    <source>
        <dbReference type="ARBA" id="ARBA00023163"/>
    </source>
</evidence>
<keyword evidence="1" id="KW-0805">Transcription regulation</keyword>
<evidence type="ECO:0000313" key="5">
    <source>
        <dbReference type="EMBL" id="MEF2966143.1"/>
    </source>
</evidence>
<dbReference type="PROSITE" id="PS50949">
    <property type="entry name" value="HTH_GNTR"/>
    <property type="match status" value="1"/>
</dbReference>
<organism evidence="5 6">
    <name type="scientific">Paenibacillus haidiansis</name>
    <dbReference type="NCBI Taxonomy" id="1574488"/>
    <lineage>
        <taxon>Bacteria</taxon>
        <taxon>Bacillati</taxon>
        <taxon>Bacillota</taxon>
        <taxon>Bacilli</taxon>
        <taxon>Bacillales</taxon>
        <taxon>Paenibacillaceae</taxon>
        <taxon>Paenibacillus</taxon>
    </lineage>
</organism>
<sequence length="140" mass="15333">MIIQLDLQSEVPIYTQLVHQIIEGIAGGKLQPGEPLPSVRSLASDIGINLHTVNKAYTLLKHEGYIQVHRQKGVVVNPDGMPPVTQEFADRQHSELRPVIAEAICRGMSKDELLDIVDRLYTDIAPITPIAPIAPQGGEN</sequence>
<keyword evidence="3" id="KW-0804">Transcription</keyword>
<dbReference type="Gene3D" id="1.10.10.10">
    <property type="entry name" value="Winged helix-like DNA-binding domain superfamily/Winged helix DNA-binding domain"/>
    <property type="match status" value="1"/>
</dbReference>
<dbReference type="InterPro" id="IPR036388">
    <property type="entry name" value="WH-like_DNA-bd_sf"/>
</dbReference>
<comment type="caution">
    <text evidence="5">The sequence shown here is derived from an EMBL/GenBank/DDBJ whole genome shotgun (WGS) entry which is preliminary data.</text>
</comment>
<evidence type="ECO:0000313" key="6">
    <source>
        <dbReference type="Proteomes" id="UP001306950"/>
    </source>
</evidence>
<dbReference type="RefSeq" id="WP_331846378.1">
    <property type="nucleotide sequence ID" value="NZ_JAZHPZ010000004.1"/>
</dbReference>
<dbReference type="EMBL" id="JAZHPZ010000004">
    <property type="protein sequence ID" value="MEF2966143.1"/>
    <property type="molecule type" value="Genomic_DNA"/>
</dbReference>
<dbReference type="SMART" id="SM00345">
    <property type="entry name" value="HTH_GNTR"/>
    <property type="match status" value="1"/>
</dbReference>
<feature type="domain" description="HTH gntR-type" evidence="4">
    <location>
        <begin position="11"/>
        <end position="79"/>
    </location>
</feature>
<accession>A0ABU7VQX9</accession>
<protein>
    <submittedName>
        <fullName evidence="5">GntR family transcriptional regulator</fullName>
    </submittedName>
</protein>
<keyword evidence="2" id="KW-0238">DNA-binding</keyword>
<reference evidence="5 6" key="1">
    <citation type="submission" date="2024-02" db="EMBL/GenBank/DDBJ databases">
        <title>A nitrogen-fixing paenibacillus bacterium.</title>
        <authorList>
            <person name="Zhang W.L."/>
            <person name="Chen S.F."/>
        </authorList>
    </citation>
    <scope>NUCLEOTIDE SEQUENCE [LARGE SCALE GENOMIC DNA]</scope>
    <source>
        <strain evidence="5 6">M1</strain>
    </source>
</reference>
<dbReference type="Pfam" id="PF00392">
    <property type="entry name" value="GntR"/>
    <property type="match status" value="1"/>
</dbReference>
<dbReference type="InterPro" id="IPR036390">
    <property type="entry name" value="WH_DNA-bd_sf"/>
</dbReference>
<name>A0ABU7VQX9_9BACL</name>
<evidence type="ECO:0000256" key="1">
    <source>
        <dbReference type="ARBA" id="ARBA00023015"/>
    </source>
</evidence>
<evidence type="ECO:0000259" key="4">
    <source>
        <dbReference type="PROSITE" id="PS50949"/>
    </source>
</evidence>
<dbReference type="PANTHER" id="PTHR38445">
    <property type="entry name" value="HTH-TYPE TRANSCRIPTIONAL REPRESSOR YTRA"/>
    <property type="match status" value="1"/>
</dbReference>
<evidence type="ECO:0000256" key="2">
    <source>
        <dbReference type="ARBA" id="ARBA00023125"/>
    </source>
</evidence>
<dbReference type="InterPro" id="IPR000524">
    <property type="entry name" value="Tscrpt_reg_HTH_GntR"/>
</dbReference>
<keyword evidence="6" id="KW-1185">Reference proteome</keyword>
<proteinExistence type="predicted"/>
<dbReference type="SUPFAM" id="SSF46785">
    <property type="entry name" value="Winged helix' DNA-binding domain"/>
    <property type="match status" value="1"/>
</dbReference>